<keyword evidence="10" id="KW-0067">ATP-binding</keyword>
<dbReference type="PROSITE" id="PS50885">
    <property type="entry name" value="HAMP"/>
    <property type="match status" value="1"/>
</dbReference>
<evidence type="ECO:0000256" key="9">
    <source>
        <dbReference type="ARBA" id="ARBA00022777"/>
    </source>
</evidence>
<dbReference type="InterPro" id="IPR036097">
    <property type="entry name" value="HisK_dim/P_sf"/>
</dbReference>
<dbReference type="GO" id="GO:0005524">
    <property type="term" value="F:ATP binding"/>
    <property type="evidence" value="ECO:0007669"/>
    <property type="project" value="UniProtKB-KW"/>
</dbReference>
<dbReference type="SMART" id="SM00387">
    <property type="entry name" value="HATPase_c"/>
    <property type="match status" value="1"/>
</dbReference>
<feature type="domain" description="Histidine kinase" evidence="15">
    <location>
        <begin position="239"/>
        <end position="455"/>
    </location>
</feature>
<dbReference type="Gene3D" id="3.30.565.10">
    <property type="entry name" value="Histidine kinase-like ATPase, C-terminal domain"/>
    <property type="match status" value="1"/>
</dbReference>
<keyword evidence="5" id="KW-0597">Phosphoprotein</keyword>
<dbReference type="PANTHER" id="PTHR45528">
    <property type="entry name" value="SENSOR HISTIDINE KINASE CPXA"/>
    <property type="match status" value="1"/>
</dbReference>
<evidence type="ECO:0000256" key="6">
    <source>
        <dbReference type="ARBA" id="ARBA00022679"/>
    </source>
</evidence>
<keyword evidence="13 14" id="KW-0472">Membrane</keyword>
<evidence type="ECO:0000256" key="2">
    <source>
        <dbReference type="ARBA" id="ARBA00004651"/>
    </source>
</evidence>
<keyword evidence="18" id="KW-1185">Reference proteome</keyword>
<dbReference type="InterPro" id="IPR004358">
    <property type="entry name" value="Sig_transdc_His_kin-like_C"/>
</dbReference>
<dbReference type="InterPro" id="IPR003661">
    <property type="entry name" value="HisK_dim/P_dom"/>
</dbReference>
<dbReference type="GO" id="GO:0005886">
    <property type="term" value="C:plasma membrane"/>
    <property type="evidence" value="ECO:0007669"/>
    <property type="project" value="UniProtKB-SubCell"/>
</dbReference>
<dbReference type="Pfam" id="PF00512">
    <property type="entry name" value="HisKA"/>
    <property type="match status" value="1"/>
</dbReference>
<dbReference type="CDD" id="cd00082">
    <property type="entry name" value="HisKA"/>
    <property type="match status" value="1"/>
</dbReference>
<keyword evidence="4" id="KW-1003">Cell membrane</keyword>
<dbReference type="STRING" id="408657.SAMN04487995_2652"/>
<evidence type="ECO:0000259" key="15">
    <source>
        <dbReference type="PROSITE" id="PS50109"/>
    </source>
</evidence>
<gene>
    <name evidence="17" type="ORF">SAMN04487995_2652</name>
</gene>
<dbReference type="InterPro" id="IPR005467">
    <property type="entry name" value="His_kinase_dom"/>
</dbReference>
<dbReference type="CDD" id="cd06225">
    <property type="entry name" value="HAMP"/>
    <property type="match status" value="1"/>
</dbReference>
<dbReference type="PANTHER" id="PTHR45528:SF1">
    <property type="entry name" value="SENSOR HISTIDINE KINASE CPXA"/>
    <property type="match status" value="1"/>
</dbReference>
<evidence type="ECO:0000256" key="11">
    <source>
        <dbReference type="ARBA" id="ARBA00022989"/>
    </source>
</evidence>
<dbReference type="SMART" id="SM00388">
    <property type="entry name" value="HisKA"/>
    <property type="match status" value="1"/>
</dbReference>
<organism evidence="17 18">
    <name type="scientific">Dyadobacter koreensis</name>
    <dbReference type="NCBI Taxonomy" id="408657"/>
    <lineage>
        <taxon>Bacteria</taxon>
        <taxon>Pseudomonadati</taxon>
        <taxon>Bacteroidota</taxon>
        <taxon>Cytophagia</taxon>
        <taxon>Cytophagales</taxon>
        <taxon>Spirosomataceae</taxon>
        <taxon>Dyadobacter</taxon>
    </lineage>
</organism>
<evidence type="ECO:0000313" key="18">
    <source>
        <dbReference type="Proteomes" id="UP000199532"/>
    </source>
</evidence>
<evidence type="ECO:0000256" key="10">
    <source>
        <dbReference type="ARBA" id="ARBA00022840"/>
    </source>
</evidence>
<dbReference type="Proteomes" id="UP000199532">
    <property type="component" value="Unassembled WGS sequence"/>
</dbReference>
<keyword evidence="9 17" id="KW-0418">Kinase</keyword>
<dbReference type="Pfam" id="PF00672">
    <property type="entry name" value="HAMP"/>
    <property type="match status" value="1"/>
</dbReference>
<dbReference type="EMBL" id="FNXY01000004">
    <property type="protein sequence ID" value="SEI94213.1"/>
    <property type="molecule type" value="Genomic_DNA"/>
</dbReference>
<dbReference type="GO" id="GO:0000155">
    <property type="term" value="F:phosphorelay sensor kinase activity"/>
    <property type="evidence" value="ECO:0007669"/>
    <property type="project" value="InterPro"/>
</dbReference>
<evidence type="ECO:0000259" key="16">
    <source>
        <dbReference type="PROSITE" id="PS50885"/>
    </source>
</evidence>
<evidence type="ECO:0000256" key="13">
    <source>
        <dbReference type="ARBA" id="ARBA00023136"/>
    </source>
</evidence>
<keyword evidence="8" id="KW-0547">Nucleotide-binding</keyword>
<dbReference type="PROSITE" id="PS50109">
    <property type="entry name" value="HIS_KIN"/>
    <property type="match status" value="1"/>
</dbReference>
<keyword evidence="12" id="KW-0902">Two-component regulatory system</keyword>
<evidence type="ECO:0000256" key="1">
    <source>
        <dbReference type="ARBA" id="ARBA00000085"/>
    </source>
</evidence>
<name>A0A1H6UP87_9BACT</name>
<sequence length="455" mass="52302">MKIRNKLSILFTILTATILLVFAGLVYYSAYQSREDEFFKRLHQETVTKANLFFEAKVDARTLQTIYKNNSETINEVQVAIYDTSFNLLYHDAVDIDEVKETKQMISLINTKKFIRFYQGDWQVVGLLFPYEGRQYVLTASAYDQYGYSKLRHLSQTIWSVFICSIVLIYAAGRFFSKRALLPMTEIVNKVKSITASNLDLRLKQAEGKDEVSELADTFNRMLDRLENSFDAQKQFVSNISHEVRTPLAVLITELELSTYKDRSVEEYKKVIRNTLIDARRLSKLSDSLLDFAKASYDPQEIGFKEVRIDEVLLDARQKVQKENPNYLIDIHYENEFDMDNEISVVGNEYLLNVAFANLLENGGKFSEEPRMFVRINFKNDKINLLFSDNGIGISKNDLKLIFTPFFRGDNKKFADGNGVGLSLTQKIISLHQGTIDVKSDIGKGTTFTITLPHL</sequence>
<accession>A0A1H6UP87</accession>
<dbReference type="InterPro" id="IPR003594">
    <property type="entry name" value="HATPase_dom"/>
</dbReference>
<evidence type="ECO:0000256" key="3">
    <source>
        <dbReference type="ARBA" id="ARBA00012438"/>
    </source>
</evidence>
<dbReference type="SUPFAM" id="SSF47384">
    <property type="entry name" value="Homodimeric domain of signal transducing histidine kinase"/>
    <property type="match status" value="1"/>
</dbReference>
<dbReference type="Gene3D" id="1.10.287.130">
    <property type="match status" value="1"/>
</dbReference>
<dbReference type="OrthoDB" id="594725at2"/>
<keyword evidence="6" id="KW-0808">Transferase</keyword>
<keyword evidence="11 14" id="KW-1133">Transmembrane helix</keyword>
<reference evidence="17 18" key="1">
    <citation type="submission" date="2016-10" db="EMBL/GenBank/DDBJ databases">
        <authorList>
            <person name="de Groot N.N."/>
        </authorList>
    </citation>
    <scope>NUCLEOTIDE SEQUENCE [LARGE SCALE GENOMIC DNA]</scope>
    <source>
        <strain evidence="17 18">DSM 19938</strain>
    </source>
</reference>
<comment type="subcellular location">
    <subcellularLocation>
        <location evidence="2">Cell membrane</location>
        <topology evidence="2">Multi-pass membrane protein</topology>
    </subcellularLocation>
</comment>
<dbReference type="SUPFAM" id="SSF55874">
    <property type="entry name" value="ATPase domain of HSP90 chaperone/DNA topoisomerase II/histidine kinase"/>
    <property type="match status" value="1"/>
</dbReference>
<evidence type="ECO:0000256" key="4">
    <source>
        <dbReference type="ARBA" id="ARBA00022475"/>
    </source>
</evidence>
<dbReference type="Gene3D" id="6.10.340.10">
    <property type="match status" value="1"/>
</dbReference>
<dbReference type="InterPro" id="IPR003660">
    <property type="entry name" value="HAMP_dom"/>
</dbReference>
<feature type="domain" description="HAMP" evidence="16">
    <location>
        <begin position="178"/>
        <end position="231"/>
    </location>
</feature>
<dbReference type="PRINTS" id="PR00344">
    <property type="entry name" value="BCTRLSENSOR"/>
</dbReference>
<keyword evidence="7 14" id="KW-0812">Transmembrane</keyword>
<dbReference type="RefSeq" id="WP_090335649.1">
    <property type="nucleotide sequence ID" value="NZ_FNXY01000004.1"/>
</dbReference>
<evidence type="ECO:0000256" key="5">
    <source>
        <dbReference type="ARBA" id="ARBA00022553"/>
    </source>
</evidence>
<protein>
    <recommendedName>
        <fullName evidence="3">histidine kinase</fullName>
        <ecNumber evidence="3">2.7.13.3</ecNumber>
    </recommendedName>
</protein>
<dbReference type="InterPro" id="IPR036890">
    <property type="entry name" value="HATPase_C_sf"/>
</dbReference>
<evidence type="ECO:0000256" key="8">
    <source>
        <dbReference type="ARBA" id="ARBA00022741"/>
    </source>
</evidence>
<proteinExistence type="predicted"/>
<dbReference type="Pfam" id="PF02518">
    <property type="entry name" value="HATPase_c"/>
    <property type="match status" value="1"/>
</dbReference>
<dbReference type="SMART" id="SM00304">
    <property type="entry name" value="HAMP"/>
    <property type="match status" value="1"/>
</dbReference>
<evidence type="ECO:0000256" key="14">
    <source>
        <dbReference type="SAM" id="Phobius"/>
    </source>
</evidence>
<dbReference type="EC" id="2.7.13.3" evidence="3"/>
<evidence type="ECO:0000256" key="12">
    <source>
        <dbReference type="ARBA" id="ARBA00023012"/>
    </source>
</evidence>
<evidence type="ECO:0000256" key="7">
    <source>
        <dbReference type="ARBA" id="ARBA00022692"/>
    </source>
</evidence>
<evidence type="ECO:0000313" key="17">
    <source>
        <dbReference type="EMBL" id="SEI94213.1"/>
    </source>
</evidence>
<comment type="catalytic activity">
    <reaction evidence="1">
        <text>ATP + protein L-histidine = ADP + protein N-phospho-L-histidine.</text>
        <dbReference type="EC" id="2.7.13.3"/>
    </reaction>
</comment>
<dbReference type="InterPro" id="IPR050398">
    <property type="entry name" value="HssS/ArlS-like"/>
</dbReference>
<feature type="transmembrane region" description="Helical" evidence="14">
    <location>
        <begin position="7"/>
        <end position="30"/>
    </location>
</feature>
<dbReference type="AlphaFoldDB" id="A0A1H6UP87"/>
<dbReference type="SUPFAM" id="SSF158472">
    <property type="entry name" value="HAMP domain-like"/>
    <property type="match status" value="1"/>
</dbReference>